<accession>A0A498H7D0</accession>
<organism evidence="1 2">
    <name type="scientific">Methanoculleus taiwanensis</name>
    <dbReference type="NCBI Taxonomy" id="1550565"/>
    <lineage>
        <taxon>Archaea</taxon>
        <taxon>Methanobacteriati</taxon>
        <taxon>Methanobacteriota</taxon>
        <taxon>Stenosarchaea group</taxon>
        <taxon>Methanomicrobia</taxon>
        <taxon>Methanomicrobiales</taxon>
        <taxon>Methanomicrobiaceae</taxon>
        <taxon>Methanoculleus</taxon>
    </lineage>
</organism>
<reference evidence="1 2" key="1">
    <citation type="journal article" date="2015" name="Int. J. Syst. Evol. Microbiol.">
        <title>Methanoculleus taiwanensis sp. nov., a methanogen isolated from deep marine sediment at the deformation front area near Taiwan.</title>
        <authorList>
            <person name="Weng C.Y."/>
            <person name="Chen S.C."/>
            <person name="Lai M.C."/>
            <person name="Wu S.Y."/>
            <person name="Lin S."/>
            <person name="Yang T.F."/>
            <person name="Chen P.C."/>
        </authorList>
    </citation>
    <scope>NUCLEOTIDE SEQUENCE [LARGE SCALE GENOMIC DNA]</scope>
    <source>
        <strain evidence="1 2">CYW4</strain>
    </source>
</reference>
<dbReference type="Pfam" id="PF08827">
    <property type="entry name" value="DUF1805"/>
    <property type="match status" value="1"/>
</dbReference>
<dbReference type="SUPFAM" id="SSF102891">
    <property type="entry name" value="Hypothetical protein Ta1206"/>
    <property type="match status" value="1"/>
</dbReference>
<keyword evidence="2" id="KW-1185">Reference proteome</keyword>
<protein>
    <recommendedName>
        <fullName evidence="3">DUF1805 domain-containing protein</fullName>
    </recommendedName>
</protein>
<sequence>MMHERIRLAYKDAYSYVIPIGSVKLMAVVTETGMIGTVGFDIEAIENLGVPAAVVHAGEGMAIESIDDLLDGEVKAANLHAVQHRVEVGMSGREALNRM</sequence>
<dbReference type="Gene3D" id="3.30.1980.10">
    <property type="entry name" value="Hypothetical protein YunC"/>
    <property type="match status" value="1"/>
</dbReference>
<name>A0A498H7D0_9EURY</name>
<dbReference type="InterPro" id="IPR036493">
    <property type="entry name" value="YunC_sf"/>
</dbReference>
<dbReference type="Proteomes" id="UP000290932">
    <property type="component" value="Unassembled WGS sequence"/>
</dbReference>
<evidence type="ECO:0008006" key="3">
    <source>
        <dbReference type="Google" id="ProtNLM"/>
    </source>
</evidence>
<dbReference type="AlphaFoldDB" id="A0A498H7D0"/>
<dbReference type="EMBL" id="LHQS01000001">
    <property type="protein sequence ID" value="RXE57424.1"/>
    <property type="molecule type" value="Genomic_DNA"/>
</dbReference>
<evidence type="ECO:0000313" key="2">
    <source>
        <dbReference type="Proteomes" id="UP000290932"/>
    </source>
</evidence>
<gene>
    <name evidence="1" type="ORF">ABH15_01445</name>
</gene>
<proteinExistence type="predicted"/>
<dbReference type="InterPro" id="IPR014931">
    <property type="entry name" value="DUF1805"/>
</dbReference>
<evidence type="ECO:0000313" key="1">
    <source>
        <dbReference type="EMBL" id="RXE57424.1"/>
    </source>
</evidence>
<comment type="caution">
    <text evidence="1">The sequence shown here is derived from an EMBL/GenBank/DDBJ whole genome shotgun (WGS) entry which is preliminary data.</text>
</comment>